<gene>
    <name evidence="12" type="ORF">UFOPK3610_00047</name>
</gene>
<evidence type="ECO:0000256" key="9">
    <source>
        <dbReference type="ARBA" id="ARBA00023125"/>
    </source>
</evidence>
<keyword evidence="9" id="KW-0238">DNA-binding</keyword>
<evidence type="ECO:0000256" key="2">
    <source>
        <dbReference type="ARBA" id="ARBA00022490"/>
    </source>
</evidence>
<dbReference type="PROSITE" id="PS01321">
    <property type="entry name" value="RUVC"/>
    <property type="match status" value="1"/>
</dbReference>
<dbReference type="SUPFAM" id="SSF53098">
    <property type="entry name" value="Ribonuclease H-like"/>
    <property type="match status" value="1"/>
</dbReference>
<evidence type="ECO:0000256" key="5">
    <source>
        <dbReference type="ARBA" id="ARBA00022759"/>
    </source>
</evidence>
<dbReference type="NCBIfam" id="TIGR00228">
    <property type="entry name" value="ruvC"/>
    <property type="match status" value="1"/>
</dbReference>
<keyword evidence="2" id="KW-0963">Cytoplasm</keyword>
<keyword evidence="3" id="KW-0540">Nuclease</keyword>
<evidence type="ECO:0000256" key="4">
    <source>
        <dbReference type="ARBA" id="ARBA00022723"/>
    </source>
</evidence>
<dbReference type="InterPro" id="IPR012337">
    <property type="entry name" value="RNaseH-like_sf"/>
</dbReference>
<evidence type="ECO:0000256" key="11">
    <source>
        <dbReference type="ARBA" id="ARBA00023204"/>
    </source>
</evidence>
<dbReference type="GO" id="GO:0008821">
    <property type="term" value="F:crossover junction DNA endonuclease activity"/>
    <property type="evidence" value="ECO:0007669"/>
    <property type="project" value="InterPro"/>
</dbReference>
<reference evidence="12" key="1">
    <citation type="submission" date="2020-05" db="EMBL/GenBank/DDBJ databases">
        <authorList>
            <person name="Chiriac C."/>
            <person name="Salcher M."/>
            <person name="Ghai R."/>
            <person name="Kavagutti S V."/>
        </authorList>
    </citation>
    <scope>NUCLEOTIDE SEQUENCE</scope>
</reference>
<dbReference type="GO" id="GO:0006310">
    <property type="term" value="P:DNA recombination"/>
    <property type="evidence" value="ECO:0007669"/>
    <property type="project" value="UniProtKB-KW"/>
</dbReference>
<keyword evidence="10" id="KW-0233">DNA recombination</keyword>
<dbReference type="InterPro" id="IPR002176">
    <property type="entry name" value="X-over_junc_endoDNase_RuvC"/>
</dbReference>
<dbReference type="InterPro" id="IPR020563">
    <property type="entry name" value="X-over_junc_endoDNase_Mg_BS"/>
</dbReference>
<dbReference type="Pfam" id="PF02075">
    <property type="entry name" value="RuvC"/>
    <property type="match status" value="1"/>
</dbReference>
<dbReference type="InterPro" id="IPR036397">
    <property type="entry name" value="RNaseH_sf"/>
</dbReference>
<dbReference type="CDD" id="cd16962">
    <property type="entry name" value="RuvC"/>
    <property type="match status" value="1"/>
</dbReference>
<evidence type="ECO:0000256" key="8">
    <source>
        <dbReference type="ARBA" id="ARBA00022842"/>
    </source>
</evidence>
<sequence length="174" mass="18174">MRVLGIDPGLTRCGVAVVDGGVGRRVSLVDVRVVRTPPDAPLAQRLRGLEIEFEAVLDAFCPDAVAVERVFSQHNVRTVMGTAQAGAVAILAAGRRGLPVGLHTPSEVKAAVSGSGTAGKEQVASMVCRLLRLDAMPRPADATDALALAICHLWRGPAQDRLAEAVAAQRARVS</sequence>
<evidence type="ECO:0000256" key="3">
    <source>
        <dbReference type="ARBA" id="ARBA00022722"/>
    </source>
</evidence>
<dbReference type="EMBL" id="CAFBMR010000001">
    <property type="protein sequence ID" value="CAB4899646.1"/>
    <property type="molecule type" value="Genomic_DNA"/>
</dbReference>
<dbReference type="PANTHER" id="PTHR30194:SF3">
    <property type="entry name" value="CROSSOVER JUNCTION ENDODEOXYRIBONUCLEASE RUVC"/>
    <property type="match status" value="1"/>
</dbReference>
<dbReference type="GO" id="GO:0003677">
    <property type="term" value="F:DNA binding"/>
    <property type="evidence" value="ECO:0007669"/>
    <property type="project" value="UniProtKB-KW"/>
</dbReference>
<dbReference type="AlphaFoldDB" id="A0A6J7FWN6"/>
<dbReference type="Gene3D" id="3.30.420.10">
    <property type="entry name" value="Ribonuclease H-like superfamily/Ribonuclease H"/>
    <property type="match status" value="1"/>
</dbReference>
<evidence type="ECO:0000256" key="1">
    <source>
        <dbReference type="ARBA" id="ARBA00009518"/>
    </source>
</evidence>
<evidence type="ECO:0000256" key="10">
    <source>
        <dbReference type="ARBA" id="ARBA00023172"/>
    </source>
</evidence>
<organism evidence="12">
    <name type="scientific">freshwater metagenome</name>
    <dbReference type="NCBI Taxonomy" id="449393"/>
    <lineage>
        <taxon>unclassified sequences</taxon>
        <taxon>metagenomes</taxon>
        <taxon>ecological metagenomes</taxon>
    </lineage>
</organism>
<proteinExistence type="inferred from homology"/>
<evidence type="ECO:0000256" key="6">
    <source>
        <dbReference type="ARBA" id="ARBA00022763"/>
    </source>
</evidence>
<evidence type="ECO:0000256" key="7">
    <source>
        <dbReference type="ARBA" id="ARBA00022801"/>
    </source>
</evidence>
<dbReference type="PANTHER" id="PTHR30194">
    <property type="entry name" value="CROSSOVER JUNCTION ENDODEOXYRIBONUCLEASE RUVC"/>
    <property type="match status" value="1"/>
</dbReference>
<dbReference type="PRINTS" id="PR00696">
    <property type="entry name" value="RSOLVASERUVC"/>
</dbReference>
<keyword evidence="11" id="KW-0234">DNA repair</keyword>
<keyword evidence="8" id="KW-0460">Magnesium</keyword>
<dbReference type="GO" id="GO:0006281">
    <property type="term" value="P:DNA repair"/>
    <property type="evidence" value="ECO:0007669"/>
    <property type="project" value="UniProtKB-KW"/>
</dbReference>
<keyword evidence="7" id="KW-0378">Hydrolase</keyword>
<dbReference type="GO" id="GO:0046872">
    <property type="term" value="F:metal ion binding"/>
    <property type="evidence" value="ECO:0007669"/>
    <property type="project" value="UniProtKB-KW"/>
</dbReference>
<evidence type="ECO:0000313" key="12">
    <source>
        <dbReference type="EMBL" id="CAB4899646.1"/>
    </source>
</evidence>
<keyword evidence="4" id="KW-0479">Metal-binding</keyword>
<comment type="similarity">
    <text evidence="1">Belongs to the RuvC family.</text>
</comment>
<protein>
    <submittedName>
        <fullName evidence="12">Unannotated protein</fullName>
    </submittedName>
</protein>
<keyword evidence="6" id="KW-0227">DNA damage</keyword>
<keyword evidence="5" id="KW-0255">Endonuclease</keyword>
<dbReference type="FunFam" id="3.30.420.10:FF:000002">
    <property type="entry name" value="Crossover junction endodeoxyribonuclease RuvC"/>
    <property type="match status" value="1"/>
</dbReference>
<name>A0A6J7FWN6_9ZZZZ</name>
<accession>A0A6J7FWN6</accession>
<dbReference type="HAMAP" id="MF_00034">
    <property type="entry name" value="RuvC"/>
    <property type="match status" value="1"/>
</dbReference>